<dbReference type="EMBL" id="VSSQ01000878">
    <property type="protein sequence ID" value="MPM02559.1"/>
    <property type="molecule type" value="Genomic_DNA"/>
</dbReference>
<comment type="caution">
    <text evidence="2">The sequence shown here is derived from an EMBL/GenBank/DDBJ whole genome shotgun (WGS) entry which is preliminary data.</text>
</comment>
<dbReference type="AlphaFoldDB" id="A0A644WG23"/>
<name>A0A644WG23_9ZZZZ</name>
<feature type="transmembrane region" description="Helical" evidence="1">
    <location>
        <begin position="88"/>
        <end position="115"/>
    </location>
</feature>
<dbReference type="Pfam" id="PF10990">
    <property type="entry name" value="DUF2809"/>
    <property type="match status" value="1"/>
</dbReference>
<organism evidence="2">
    <name type="scientific">bioreactor metagenome</name>
    <dbReference type="NCBI Taxonomy" id="1076179"/>
    <lineage>
        <taxon>unclassified sequences</taxon>
        <taxon>metagenomes</taxon>
        <taxon>ecological metagenomes</taxon>
    </lineage>
</organism>
<gene>
    <name evidence="2" type="ORF">SDC9_48808</name>
</gene>
<evidence type="ECO:0008006" key="3">
    <source>
        <dbReference type="Google" id="ProtNLM"/>
    </source>
</evidence>
<reference evidence="2" key="1">
    <citation type="submission" date="2019-08" db="EMBL/GenBank/DDBJ databases">
        <authorList>
            <person name="Kucharzyk K."/>
            <person name="Murdoch R.W."/>
            <person name="Higgins S."/>
            <person name="Loffler F."/>
        </authorList>
    </citation>
    <scope>NUCLEOTIDE SEQUENCE</scope>
</reference>
<feature type="transmembrane region" description="Helical" evidence="1">
    <location>
        <begin position="32"/>
        <end position="51"/>
    </location>
</feature>
<sequence length="126" mass="14827">MRINKKYIISFLILFIVEALIALFVHDNFIRPYIGDILVIILMYTFIRGVIDKKIKILPIYLFLFASFVEVMQYFKVIELLNLENNKVASIIMGTSFDIKDILCYFIGSMILIIYENISLRINKTF</sequence>
<proteinExistence type="predicted"/>
<protein>
    <recommendedName>
        <fullName evidence="3">DUF2809 domain-containing protein</fullName>
    </recommendedName>
</protein>
<evidence type="ECO:0000313" key="2">
    <source>
        <dbReference type="EMBL" id="MPM02559.1"/>
    </source>
</evidence>
<keyword evidence="1" id="KW-0812">Transmembrane</keyword>
<dbReference type="InterPro" id="IPR021257">
    <property type="entry name" value="DUF2809"/>
</dbReference>
<keyword evidence="1" id="KW-1133">Transmembrane helix</keyword>
<evidence type="ECO:0000256" key="1">
    <source>
        <dbReference type="SAM" id="Phobius"/>
    </source>
</evidence>
<accession>A0A644WG23</accession>
<keyword evidence="1" id="KW-0472">Membrane</keyword>
<feature type="transmembrane region" description="Helical" evidence="1">
    <location>
        <begin position="58"/>
        <end position="76"/>
    </location>
</feature>
<feature type="transmembrane region" description="Helical" evidence="1">
    <location>
        <begin position="7"/>
        <end position="26"/>
    </location>
</feature>